<reference evidence="1 2" key="1">
    <citation type="submission" date="2024-06" db="EMBL/GenBank/DDBJ databases">
        <title>Genomic Encyclopedia of Type Strains, Phase IV (KMG-IV): sequencing the most valuable type-strain genomes for metagenomic binning, comparative biology and taxonomic classification.</title>
        <authorList>
            <person name="Goeker M."/>
        </authorList>
    </citation>
    <scope>NUCLEOTIDE SEQUENCE [LARGE SCALE GENOMIC DNA]</scope>
    <source>
        <strain evidence="1 2">DSM 28102</strain>
    </source>
</reference>
<dbReference type="EMBL" id="JBEPLY010000017">
    <property type="protein sequence ID" value="MET3601848.1"/>
    <property type="molecule type" value="Genomic_DNA"/>
</dbReference>
<proteinExistence type="predicted"/>
<name>A0ABV2IHM5_9HYPH</name>
<dbReference type="RefSeq" id="WP_354435654.1">
    <property type="nucleotide sequence ID" value="NZ_JBEPLY010000017.1"/>
</dbReference>
<keyword evidence="2" id="KW-1185">Reference proteome</keyword>
<dbReference type="Proteomes" id="UP001549164">
    <property type="component" value="Unassembled WGS sequence"/>
</dbReference>
<evidence type="ECO:0000313" key="2">
    <source>
        <dbReference type="Proteomes" id="UP001549164"/>
    </source>
</evidence>
<evidence type="ECO:0000313" key="1">
    <source>
        <dbReference type="EMBL" id="MET3601848.1"/>
    </source>
</evidence>
<comment type="caution">
    <text evidence="1">The sequence shown here is derived from an EMBL/GenBank/DDBJ whole genome shotgun (WGS) entry which is preliminary data.</text>
</comment>
<protein>
    <submittedName>
        <fullName evidence="1">Uncharacterized protein</fullName>
    </submittedName>
</protein>
<organism evidence="1 2">
    <name type="scientific">Martelella mangrovi</name>
    <dbReference type="NCBI Taxonomy" id="1397477"/>
    <lineage>
        <taxon>Bacteria</taxon>
        <taxon>Pseudomonadati</taxon>
        <taxon>Pseudomonadota</taxon>
        <taxon>Alphaproteobacteria</taxon>
        <taxon>Hyphomicrobiales</taxon>
        <taxon>Aurantimonadaceae</taxon>
        <taxon>Martelella</taxon>
    </lineage>
</organism>
<sequence>MTQEDIIARLANSTAESLIKDLTHHNLSEDDAIQVLAGLCWVVIRSGCLFDGDIDEACSNLGMLIHEADQDGSDEPPETGRRLH</sequence>
<gene>
    <name evidence="1" type="ORF">ABID12_003811</name>
</gene>
<accession>A0ABV2IHM5</accession>